<dbReference type="EMBL" id="JAUSWK010000002">
    <property type="protein sequence ID" value="MDQ0565783.1"/>
    <property type="molecule type" value="Genomic_DNA"/>
</dbReference>
<evidence type="ECO:0000256" key="2">
    <source>
        <dbReference type="ARBA" id="ARBA00022692"/>
    </source>
</evidence>
<dbReference type="InterPro" id="IPR051533">
    <property type="entry name" value="WaaL-like"/>
</dbReference>
<feature type="transmembrane region" description="Helical" evidence="5">
    <location>
        <begin position="202"/>
        <end position="220"/>
    </location>
</feature>
<keyword evidence="2 5" id="KW-0812">Transmembrane</keyword>
<dbReference type="AlphaFoldDB" id="A0A6I4U5G7"/>
<evidence type="ECO:0000313" key="10">
    <source>
        <dbReference type="Proteomes" id="UP001238601"/>
    </source>
</evidence>
<evidence type="ECO:0000313" key="8">
    <source>
        <dbReference type="EMBL" id="MXP34152.1"/>
    </source>
</evidence>
<feature type="transmembrane region" description="Helical" evidence="5">
    <location>
        <begin position="227"/>
        <end position="245"/>
    </location>
</feature>
<dbReference type="PANTHER" id="PTHR37422">
    <property type="entry name" value="TEICHURONIC ACID BIOSYNTHESIS PROTEIN TUAE"/>
    <property type="match status" value="1"/>
</dbReference>
<dbReference type="GO" id="GO:0016874">
    <property type="term" value="F:ligase activity"/>
    <property type="evidence" value="ECO:0007669"/>
    <property type="project" value="UniProtKB-KW"/>
</dbReference>
<sequence>MAIRLRMSRHSAVPDRPSNLSFWLLIAFLAILWAAGGASRADVLGQPFIRFSAWSIIMVAILALPRVDWRAVKEPAIILGAAALLVALQLVPLPPTIWSQLPGRAIFTEAGILTGNEQPWRPISISPSGTTNALGSLIVPAVVLMLAANLTREQHWRIAIFILGLVAAGAVLGVLQFSGIHFDNALINTVPSAVAGNLANRNHFALSLAIGCVLALAWAFCEETRPWKAAVAFAVILIFILLILATGSRSGLILGLLAIALTFFMLRKYVSPRSMVIPRGFAGAIFTLGIAVLIGTIWLSVGLDRAFSIDRVTAAAHEADLRWQIWPVVRTMALSYSPVGTGLGTFDAAFRISEPDGILNPKYINMAHNDWLQIFLEAGLLGIGFSGATVVWLCLRSFQAWTLLTEAKTGRLLSAAGSIIITLIFIASMTDYPAHTPFMMALLALGAIWLVKETSVAGCTRKGRGVT</sequence>
<evidence type="ECO:0000313" key="7">
    <source>
        <dbReference type="EMBL" id="MDQ0565783.1"/>
    </source>
</evidence>
<dbReference type="PANTHER" id="PTHR37422:SF23">
    <property type="entry name" value="TEICHURONIC ACID BIOSYNTHESIS PROTEIN TUAE"/>
    <property type="match status" value="1"/>
</dbReference>
<reference evidence="7 10" key="2">
    <citation type="submission" date="2023-07" db="EMBL/GenBank/DDBJ databases">
        <title>Genomic Encyclopedia of Type Strains, Phase IV (KMG-IV): sequencing the most valuable type-strain genomes for metagenomic binning, comparative biology and taxonomic classification.</title>
        <authorList>
            <person name="Goeker M."/>
        </authorList>
    </citation>
    <scope>NUCLEOTIDE SEQUENCE [LARGE SCALE GENOMIC DNA]</scope>
    <source>
        <strain evidence="7 10">DSM 14432</strain>
    </source>
</reference>
<evidence type="ECO:0000256" key="1">
    <source>
        <dbReference type="ARBA" id="ARBA00004141"/>
    </source>
</evidence>
<reference evidence="8 9" key="1">
    <citation type="submission" date="2019-12" db="EMBL/GenBank/DDBJ databases">
        <title>Genomic-based taxomic classification of the family Erythrobacteraceae.</title>
        <authorList>
            <person name="Xu L."/>
        </authorList>
    </citation>
    <scope>NUCLEOTIDE SEQUENCE [LARGE SCALE GENOMIC DNA]</scope>
    <source>
        <strain evidence="8 9">CGMCC 1.8703</strain>
    </source>
</reference>
<dbReference type="InterPro" id="IPR007016">
    <property type="entry name" value="O-antigen_ligase-rel_domated"/>
</dbReference>
<evidence type="ECO:0000256" key="4">
    <source>
        <dbReference type="ARBA" id="ARBA00023136"/>
    </source>
</evidence>
<feature type="transmembrane region" description="Helical" evidence="5">
    <location>
        <begin position="251"/>
        <end position="269"/>
    </location>
</feature>
<protein>
    <submittedName>
        <fullName evidence="7">O-antigen ligase</fullName>
    </submittedName>
</protein>
<keyword evidence="3 5" id="KW-1133">Transmembrane helix</keyword>
<feature type="transmembrane region" description="Helical" evidence="5">
    <location>
        <begin position="158"/>
        <end position="182"/>
    </location>
</feature>
<dbReference type="GeneID" id="93686141"/>
<feature type="transmembrane region" description="Helical" evidence="5">
    <location>
        <begin position="47"/>
        <end position="64"/>
    </location>
</feature>
<feature type="transmembrane region" description="Helical" evidence="5">
    <location>
        <begin position="410"/>
        <end position="428"/>
    </location>
</feature>
<evidence type="ECO:0000256" key="5">
    <source>
        <dbReference type="SAM" id="Phobius"/>
    </source>
</evidence>
<dbReference type="RefSeq" id="WP_160765789.1">
    <property type="nucleotide sequence ID" value="NZ_JAUSWK010000002.1"/>
</dbReference>
<feature type="domain" description="O-antigen ligase-related" evidence="6">
    <location>
        <begin position="235"/>
        <end position="383"/>
    </location>
</feature>
<name>A0A6I4U5G7_9SPHN</name>
<dbReference type="EMBL" id="WTYG01000001">
    <property type="protein sequence ID" value="MXP34152.1"/>
    <property type="molecule type" value="Genomic_DNA"/>
</dbReference>
<feature type="transmembrane region" description="Helical" evidence="5">
    <location>
        <begin position="371"/>
        <end position="398"/>
    </location>
</feature>
<dbReference type="Proteomes" id="UP000439914">
    <property type="component" value="Unassembled WGS sequence"/>
</dbReference>
<gene>
    <name evidence="8" type="ORF">GRI55_00015</name>
    <name evidence="7" type="ORF">QOZ97_001316</name>
</gene>
<organism evidence="8 9">
    <name type="scientific">Qipengyuania citrea</name>
    <dbReference type="NCBI Taxonomy" id="225971"/>
    <lineage>
        <taxon>Bacteria</taxon>
        <taxon>Pseudomonadati</taxon>
        <taxon>Pseudomonadota</taxon>
        <taxon>Alphaproteobacteria</taxon>
        <taxon>Sphingomonadales</taxon>
        <taxon>Erythrobacteraceae</taxon>
        <taxon>Qipengyuania</taxon>
    </lineage>
</organism>
<dbReference type="GO" id="GO:0016020">
    <property type="term" value="C:membrane"/>
    <property type="evidence" value="ECO:0007669"/>
    <property type="project" value="UniProtKB-SubCell"/>
</dbReference>
<evidence type="ECO:0000259" key="6">
    <source>
        <dbReference type="Pfam" id="PF04932"/>
    </source>
</evidence>
<evidence type="ECO:0000256" key="3">
    <source>
        <dbReference type="ARBA" id="ARBA00022989"/>
    </source>
</evidence>
<feature type="transmembrane region" description="Helical" evidence="5">
    <location>
        <begin position="76"/>
        <end position="93"/>
    </location>
</feature>
<dbReference type="Pfam" id="PF04932">
    <property type="entry name" value="Wzy_C"/>
    <property type="match status" value="1"/>
</dbReference>
<keyword evidence="4 5" id="KW-0472">Membrane</keyword>
<feature type="transmembrane region" description="Helical" evidence="5">
    <location>
        <begin position="133"/>
        <end position="151"/>
    </location>
</feature>
<proteinExistence type="predicted"/>
<evidence type="ECO:0000313" key="9">
    <source>
        <dbReference type="Proteomes" id="UP000439914"/>
    </source>
</evidence>
<feature type="transmembrane region" description="Helical" evidence="5">
    <location>
        <begin position="434"/>
        <end position="451"/>
    </location>
</feature>
<dbReference type="Proteomes" id="UP001238601">
    <property type="component" value="Unassembled WGS sequence"/>
</dbReference>
<feature type="transmembrane region" description="Helical" evidence="5">
    <location>
        <begin position="281"/>
        <end position="301"/>
    </location>
</feature>
<keyword evidence="7" id="KW-0436">Ligase</keyword>
<accession>A0A6I4U5G7</accession>
<keyword evidence="10" id="KW-1185">Reference proteome</keyword>
<comment type="caution">
    <text evidence="8">The sequence shown here is derived from an EMBL/GenBank/DDBJ whole genome shotgun (WGS) entry which is preliminary data.</text>
</comment>
<comment type="subcellular location">
    <subcellularLocation>
        <location evidence="1">Membrane</location>
        <topology evidence="1">Multi-pass membrane protein</topology>
    </subcellularLocation>
</comment>